<comment type="caution">
    <text evidence="1">The sequence shown here is derived from an EMBL/GenBank/DDBJ whole genome shotgun (WGS) entry which is preliminary data.</text>
</comment>
<protein>
    <submittedName>
        <fullName evidence="1">Uncharacterized protein</fullName>
    </submittedName>
</protein>
<sequence length="49" mass="5815">MKSVRALFTHSSPLFTLQFWLICNSPICLSHLFPFLKVKSGEEWVKRYK</sequence>
<gene>
    <name evidence="1" type="ORF">LYY06_11425</name>
</gene>
<organism evidence="1 2">
    <name type="scientific">Segatella copri</name>
    <dbReference type="NCBI Taxonomy" id="165179"/>
    <lineage>
        <taxon>Bacteria</taxon>
        <taxon>Pseudomonadati</taxon>
        <taxon>Bacteroidota</taxon>
        <taxon>Bacteroidia</taxon>
        <taxon>Bacteroidales</taxon>
        <taxon>Prevotellaceae</taxon>
        <taxon>Segatella</taxon>
    </lineage>
</organism>
<evidence type="ECO:0000313" key="1">
    <source>
        <dbReference type="EMBL" id="MCE4122868.1"/>
    </source>
</evidence>
<dbReference type="AlphaFoldDB" id="A0AAW4YJH7"/>
<dbReference type="RefSeq" id="WP_181976442.1">
    <property type="nucleotide sequence ID" value="NZ_CP146517.1"/>
</dbReference>
<evidence type="ECO:0000313" key="2">
    <source>
        <dbReference type="Proteomes" id="UP001200307"/>
    </source>
</evidence>
<name>A0AAW4YJH7_9BACT</name>
<reference evidence="1" key="1">
    <citation type="submission" date="2021-12" db="EMBL/GenBank/DDBJ databases">
        <authorList>
            <person name="Lv X."/>
        </authorList>
    </citation>
    <scope>NUCLEOTIDE SEQUENCE</scope>
    <source>
        <strain evidence="1">HF2106</strain>
    </source>
</reference>
<proteinExistence type="predicted"/>
<dbReference type="Proteomes" id="UP001200307">
    <property type="component" value="Unassembled WGS sequence"/>
</dbReference>
<dbReference type="EMBL" id="JAJTVO010000021">
    <property type="protein sequence ID" value="MCE4122868.1"/>
    <property type="molecule type" value="Genomic_DNA"/>
</dbReference>
<accession>A0AAW4YJH7</accession>